<dbReference type="KEGG" id="ahb:bsdtb5_07690"/>
<dbReference type="GO" id="GO:0003700">
    <property type="term" value="F:DNA-binding transcription factor activity"/>
    <property type="evidence" value="ECO:0007669"/>
    <property type="project" value="InterPro"/>
</dbReference>
<feature type="domain" description="HTH araC/xylS-type" evidence="4">
    <location>
        <begin position="9"/>
        <end position="107"/>
    </location>
</feature>
<protein>
    <submittedName>
        <fullName evidence="5">AraC family transcriptional regulator</fullName>
    </submittedName>
</protein>
<organism evidence="5 6">
    <name type="scientific">Anaeromicropila herbilytica</name>
    <dbReference type="NCBI Taxonomy" id="2785025"/>
    <lineage>
        <taxon>Bacteria</taxon>
        <taxon>Bacillati</taxon>
        <taxon>Bacillota</taxon>
        <taxon>Clostridia</taxon>
        <taxon>Lachnospirales</taxon>
        <taxon>Lachnospiraceae</taxon>
        <taxon>Anaeromicropila</taxon>
    </lineage>
</organism>
<evidence type="ECO:0000259" key="4">
    <source>
        <dbReference type="PROSITE" id="PS01124"/>
    </source>
</evidence>
<dbReference type="InterPro" id="IPR009057">
    <property type="entry name" value="Homeodomain-like_sf"/>
</dbReference>
<dbReference type="Proteomes" id="UP000595897">
    <property type="component" value="Chromosome"/>
</dbReference>
<dbReference type="RefSeq" id="WP_271714746.1">
    <property type="nucleotide sequence ID" value="NZ_AP024169.1"/>
</dbReference>
<keyword evidence="3" id="KW-0804">Transcription</keyword>
<evidence type="ECO:0000256" key="1">
    <source>
        <dbReference type="ARBA" id="ARBA00023015"/>
    </source>
</evidence>
<name>A0A7R7EIS8_9FIRM</name>
<reference evidence="5 6" key="1">
    <citation type="submission" date="2020-11" db="EMBL/GenBank/DDBJ databases">
        <title>Draft genome sequencing of a Lachnospiraceae strain isolated from anoxic soil subjected to BSD treatment.</title>
        <authorList>
            <person name="Uek A."/>
            <person name="Tonouchi A."/>
        </authorList>
    </citation>
    <scope>NUCLEOTIDE SEQUENCE [LARGE SCALE GENOMIC DNA]</scope>
    <source>
        <strain evidence="5 6">TB5</strain>
    </source>
</reference>
<keyword evidence="6" id="KW-1185">Reference proteome</keyword>
<proteinExistence type="predicted"/>
<keyword evidence="2" id="KW-0238">DNA-binding</keyword>
<evidence type="ECO:0000256" key="2">
    <source>
        <dbReference type="ARBA" id="ARBA00023125"/>
    </source>
</evidence>
<dbReference type="Pfam" id="PF12833">
    <property type="entry name" value="HTH_18"/>
    <property type="match status" value="1"/>
</dbReference>
<dbReference type="Gene3D" id="1.10.10.60">
    <property type="entry name" value="Homeodomain-like"/>
    <property type="match status" value="2"/>
</dbReference>
<dbReference type="AlphaFoldDB" id="A0A7R7EIS8"/>
<accession>A0A7R7EIS8</accession>
<dbReference type="PROSITE" id="PS01124">
    <property type="entry name" value="HTH_ARAC_FAMILY_2"/>
    <property type="match status" value="1"/>
</dbReference>
<dbReference type="PANTHER" id="PTHR47504">
    <property type="entry name" value="RIGHT ORIGIN-BINDING PROTEIN"/>
    <property type="match status" value="1"/>
</dbReference>
<evidence type="ECO:0000313" key="5">
    <source>
        <dbReference type="EMBL" id="BCN29474.1"/>
    </source>
</evidence>
<dbReference type="SMART" id="SM00342">
    <property type="entry name" value="HTH_ARAC"/>
    <property type="match status" value="1"/>
</dbReference>
<sequence length="144" mass="16784">MKANTIVITEIQDYIDKHLEEELNLNCIAEKVGYSKYHLSRIFAKEVGCTMHQYIKNKRLDHAANCLAKTQMPIVEIAFRSGYDSQQAFTYAFKQIYLVSPQIYRKRTTFEARMLRNYRCKSNANRGIHARSFATFFDGEVKVA</sequence>
<dbReference type="InterPro" id="IPR050959">
    <property type="entry name" value="MarA-like"/>
</dbReference>
<evidence type="ECO:0000313" key="6">
    <source>
        <dbReference type="Proteomes" id="UP000595897"/>
    </source>
</evidence>
<dbReference type="EMBL" id="AP024169">
    <property type="protein sequence ID" value="BCN29474.1"/>
    <property type="molecule type" value="Genomic_DNA"/>
</dbReference>
<dbReference type="InterPro" id="IPR018060">
    <property type="entry name" value="HTH_AraC"/>
</dbReference>
<keyword evidence="1" id="KW-0805">Transcription regulation</keyword>
<evidence type="ECO:0000256" key="3">
    <source>
        <dbReference type="ARBA" id="ARBA00023163"/>
    </source>
</evidence>
<dbReference type="SUPFAM" id="SSF46689">
    <property type="entry name" value="Homeodomain-like"/>
    <property type="match status" value="2"/>
</dbReference>
<dbReference type="PANTHER" id="PTHR47504:SF5">
    <property type="entry name" value="RIGHT ORIGIN-BINDING PROTEIN"/>
    <property type="match status" value="1"/>
</dbReference>
<gene>
    <name evidence="5" type="ORF">bsdtb5_07690</name>
</gene>
<dbReference type="GO" id="GO:0043565">
    <property type="term" value="F:sequence-specific DNA binding"/>
    <property type="evidence" value="ECO:0007669"/>
    <property type="project" value="InterPro"/>
</dbReference>